<feature type="non-terminal residue" evidence="12">
    <location>
        <position position="86"/>
    </location>
</feature>
<keyword evidence="7" id="KW-0175">Coiled coil</keyword>
<dbReference type="Pfam" id="PF15678">
    <property type="entry name" value="SPICE"/>
    <property type="match status" value="1"/>
</dbReference>
<feature type="region of interest" description="Disordered" evidence="11">
    <location>
        <begin position="1"/>
        <end position="22"/>
    </location>
</feature>
<gene>
    <name evidence="12" type="ORF">M9458_047968</name>
</gene>
<keyword evidence="13" id="KW-1185">Reference proteome</keyword>
<keyword evidence="6" id="KW-0498">Mitosis</keyword>
<evidence type="ECO:0000256" key="11">
    <source>
        <dbReference type="SAM" id="MobiDB-lite"/>
    </source>
</evidence>
<protein>
    <recommendedName>
        <fullName evidence="3">Spindle and centriole-associated protein 1</fullName>
    </recommendedName>
    <alternativeName>
        <fullName evidence="10">Coiled-coil domain-containing protein 52</fullName>
    </alternativeName>
</protein>
<dbReference type="Proteomes" id="UP001529510">
    <property type="component" value="Unassembled WGS sequence"/>
</dbReference>
<evidence type="ECO:0000256" key="8">
    <source>
        <dbReference type="ARBA" id="ARBA00023212"/>
    </source>
</evidence>
<evidence type="ECO:0000256" key="6">
    <source>
        <dbReference type="ARBA" id="ARBA00022776"/>
    </source>
</evidence>
<dbReference type="PANTHER" id="PTHR31167:SF3">
    <property type="entry name" value="SPINDLE AND CENTRIOLE-ASSOCIATED PROTEIN 1"/>
    <property type="match status" value="1"/>
</dbReference>
<dbReference type="AlphaFoldDB" id="A0ABD0N3J1"/>
<comment type="subcellular location">
    <subcellularLocation>
        <location evidence="1">Cytoplasm</location>
        <location evidence="1">Cytoskeleton</location>
        <location evidence="1">Microtubule organizing center</location>
        <location evidence="1">Centrosome</location>
        <location evidence="1">Centriole</location>
    </subcellularLocation>
    <subcellularLocation>
        <location evidence="2">Cytoplasm</location>
        <location evidence="2">Cytoskeleton</location>
        <location evidence="2">Spindle</location>
    </subcellularLocation>
</comment>
<evidence type="ECO:0000256" key="5">
    <source>
        <dbReference type="ARBA" id="ARBA00022618"/>
    </source>
</evidence>
<feature type="non-terminal residue" evidence="12">
    <location>
        <position position="1"/>
    </location>
</feature>
<comment type="caution">
    <text evidence="12">The sequence shown here is derived from an EMBL/GenBank/DDBJ whole genome shotgun (WGS) entry which is preliminary data.</text>
</comment>
<evidence type="ECO:0000256" key="1">
    <source>
        <dbReference type="ARBA" id="ARBA00004114"/>
    </source>
</evidence>
<dbReference type="PANTHER" id="PTHR31167">
    <property type="entry name" value="SPINDLE AND CENTRIOLE ASSOCIATED PROTEIN 1 SPICE1"/>
    <property type="match status" value="1"/>
</dbReference>
<evidence type="ECO:0000256" key="10">
    <source>
        <dbReference type="ARBA" id="ARBA00030722"/>
    </source>
</evidence>
<evidence type="ECO:0000313" key="13">
    <source>
        <dbReference type="Proteomes" id="UP001529510"/>
    </source>
</evidence>
<evidence type="ECO:0000256" key="7">
    <source>
        <dbReference type="ARBA" id="ARBA00023054"/>
    </source>
</evidence>
<keyword evidence="4" id="KW-0963">Cytoplasm</keyword>
<dbReference type="EMBL" id="JAMKFB020000024">
    <property type="protein sequence ID" value="KAL0156722.1"/>
    <property type="molecule type" value="Genomic_DNA"/>
</dbReference>
<evidence type="ECO:0000256" key="3">
    <source>
        <dbReference type="ARBA" id="ARBA00018313"/>
    </source>
</evidence>
<name>A0ABD0N3J1_CIRMR</name>
<dbReference type="GO" id="GO:0005814">
    <property type="term" value="C:centriole"/>
    <property type="evidence" value="ECO:0007669"/>
    <property type="project" value="UniProtKB-SubCell"/>
</dbReference>
<evidence type="ECO:0000256" key="9">
    <source>
        <dbReference type="ARBA" id="ARBA00023306"/>
    </source>
</evidence>
<dbReference type="InterPro" id="IPR031387">
    <property type="entry name" value="SPICE1"/>
</dbReference>
<evidence type="ECO:0000256" key="4">
    <source>
        <dbReference type="ARBA" id="ARBA00022490"/>
    </source>
</evidence>
<keyword evidence="5" id="KW-0132">Cell division</keyword>
<feature type="compositionally biased region" description="Low complexity" evidence="11">
    <location>
        <begin position="11"/>
        <end position="22"/>
    </location>
</feature>
<evidence type="ECO:0000313" key="12">
    <source>
        <dbReference type="EMBL" id="KAL0156722.1"/>
    </source>
</evidence>
<feature type="compositionally biased region" description="Basic residues" evidence="11">
    <location>
        <begin position="1"/>
        <end position="10"/>
    </location>
</feature>
<organism evidence="12 13">
    <name type="scientific">Cirrhinus mrigala</name>
    <name type="common">Mrigala</name>
    <dbReference type="NCBI Taxonomy" id="683832"/>
    <lineage>
        <taxon>Eukaryota</taxon>
        <taxon>Metazoa</taxon>
        <taxon>Chordata</taxon>
        <taxon>Craniata</taxon>
        <taxon>Vertebrata</taxon>
        <taxon>Euteleostomi</taxon>
        <taxon>Actinopterygii</taxon>
        <taxon>Neopterygii</taxon>
        <taxon>Teleostei</taxon>
        <taxon>Ostariophysi</taxon>
        <taxon>Cypriniformes</taxon>
        <taxon>Cyprinidae</taxon>
        <taxon>Labeoninae</taxon>
        <taxon>Labeonini</taxon>
        <taxon>Cirrhinus</taxon>
    </lineage>
</organism>
<accession>A0ABD0N3J1</accession>
<keyword evidence="8" id="KW-0206">Cytoskeleton</keyword>
<evidence type="ECO:0000256" key="2">
    <source>
        <dbReference type="ARBA" id="ARBA00004186"/>
    </source>
</evidence>
<dbReference type="GO" id="GO:0051301">
    <property type="term" value="P:cell division"/>
    <property type="evidence" value="ECO:0007669"/>
    <property type="project" value="UniProtKB-KW"/>
</dbReference>
<sequence>KSFHASRGRSGHASGLSGSGLSSLAGNQSSLELLQSMLEQVETDLDSLDHQNPPPEARPQQQRPGLTGFSVALVATLGRLASHIRK</sequence>
<keyword evidence="9" id="KW-0131">Cell cycle</keyword>
<proteinExistence type="predicted"/>
<dbReference type="GO" id="GO:0005819">
    <property type="term" value="C:spindle"/>
    <property type="evidence" value="ECO:0007669"/>
    <property type="project" value="UniProtKB-SubCell"/>
</dbReference>
<feature type="region of interest" description="Disordered" evidence="11">
    <location>
        <begin position="40"/>
        <end position="67"/>
    </location>
</feature>
<reference evidence="12 13" key="1">
    <citation type="submission" date="2024-05" db="EMBL/GenBank/DDBJ databases">
        <title>Genome sequencing and assembly of Indian major carp, Cirrhinus mrigala (Hamilton, 1822).</title>
        <authorList>
            <person name="Mohindra V."/>
            <person name="Chowdhury L.M."/>
            <person name="Lal K."/>
            <person name="Jena J.K."/>
        </authorList>
    </citation>
    <scope>NUCLEOTIDE SEQUENCE [LARGE SCALE GENOMIC DNA]</scope>
    <source>
        <strain evidence="12">CM1030</strain>
        <tissue evidence="12">Blood</tissue>
    </source>
</reference>